<dbReference type="Gene3D" id="3.10.450.50">
    <property type="match status" value="1"/>
</dbReference>
<protein>
    <submittedName>
        <fullName evidence="3">DUF4440 domain-containing protein</fullName>
    </submittedName>
</protein>
<proteinExistence type="predicted"/>
<dbReference type="OrthoDB" id="1633822at2"/>
<dbReference type="KEGG" id="serq:CWC46_15075"/>
<evidence type="ECO:0000259" key="1">
    <source>
        <dbReference type="Pfam" id="PF13474"/>
    </source>
</evidence>
<reference evidence="2 5" key="3">
    <citation type="submission" date="2017-11" db="EMBL/GenBank/DDBJ databases">
        <title>Complete genome sequence of Serratia sp. ATCC 39006 LacA.</title>
        <authorList>
            <person name="Hampton H.G."/>
            <person name="Jackson S.A."/>
            <person name="Jauregui R."/>
            <person name="Poulter G.T.M."/>
            <person name="Salmond G.P.C."/>
            <person name="Fineran P.C."/>
        </authorList>
    </citation>
    <scope>NUCLEOTIDE SEQUENCE [LARGE SCALE GENOMIC DNA]</scope>
    <source>
        <strain evidence="2 5">ATCC 39006</strain>
    </source>
</reference>
<reference evidence="3" key="2">
    <citation type="submission" date="2013-09" db="EMBL/GenBank/DDBJ databases">
        <authorList>
            <person name="Wang G."/>
            <person name="Yang Y."/>
            <person name="Su Y."/>
        </authorList>
    </citation>
    <scope>NUCLEOTIDE SEQUENCE</scope>
    <source>
        <strain evidence="3">ATCC 39006</strain>
    </source>
</reference>
<name>A0A2I5T8W7_SERS3</name>
<dbReference type="Pfam" id="PF13474">
    <property type="entry name" value="SnoaL_3"/>
    <property type="match status" value="1"/>
</dbReference>
<dbReference type="STRING" id="104623.Ser39006_02464"/>
<feature type="domain" description="SnoaL-like" evidence="1">
    <location>
        <begin position="5"/>
        <end position="115"/>
    </location>
</feature>
<gene>
    <name evidence="2" type="ORF">CWC46_15075</name>
    <name evidence="3" type="ORF">Ser39006_015080</name>
</gene>
<dbReference type="EMBL" id="CP025084">
    <property type="protein sequence ID" value="AUH05341.1"/>
    <property type="molecule type" value="Genomic_DNA"/>
</dbReference>
<dbReference type="SUPFAM" id="SSF54427">
    <property type="entry name" value="NTF2-like"/>
    <property type="match status" value="1"/>
</dbReference>
<evidence type="ECO:0000313" key="2">
    <source>
        <dbReference type="EMBL" id="AUH01020.1"/>
    </source>
</evidence>
<evidence type="ECO:0000313" key="4">
    <source>
        <dbReference type="Proteomes" id="UP000017700"/>
    </source>
</evidence>
<dbReference type="InterPro" id="IPR032710">
    <property type="entry name" value="NTF2-like_dom_sf"/>
</dbReference>
<organism evidence="3 4">
    <name type="scientific">Serratia sp. (strain ATCC 39006)</name>
    <name type="common">Prodigiosinella confusarubida</name>
    <dbReference type="NCBI Taxonomy" id="104623"/>
    <lineage>
        <taxon>Bacteria</taxon>
        <taxon>Pseudomonadati</taxon>
        <taxon>Pseudomonadota</taxon>
        <taxon>Gammaproteobacteria</taxon>
        <taxon>Enterobacterales</taxon>
        <taxon>Pectobacteriaceae</taxon>
        <taxon>Prodigiosinella</taxon>
    </lineage>
</organism>
<keyword evidence="4" id="KW-1185">Reference proteome</keyword>
<dbReference type="EMBL" id="CP025085">
    <property type="protein sequence ID" value="AUH01020.1"/>
    <property type="molecule type" value="Genomic_DNA"/>
</dbReference>
<dbReference type="Proteomes" id="UP000233778">
    <property type="component" value="Chromosome"/>
</dbReference>
<dbReference type="RefSeq" id="WP_021015728.1">
    <property type="nucleotide sequence ID" value="NZ_CP025084.1"/>
</dbReference>
<dbReference type="AlphaFoldDB" id="A0A2I5T8W7"/>
<dbReference type="KEGG" id="sera:Ser39006_015080"/>
<evidence type="ECO:0000313" key="3">
    <source>
        <dbReference type="EMBL" id="AUH05341.1"/>
    </source>
</evidence>
<dbReference type="InterPro" id="IPR037401">
    <property type="entry name" value="SnoaL-like"/>
</dbReference>
<evidence type="ECO:0000313" key="5">
    <source>
        <dbReference type="Proteomes" id="UP000233778"/>
    </source>
</evidence>
<reference evidence="3 4" key="1">
    <citation type="journal article" date="2013" name="Genome Announc.">
        <title>Draft genome sequence of Serratia sp. strain ATCC 39006, a model bacterium for analysis of the biosynthesis and regulation of prodigiosin, a carbapenem, and gas vesicles.</title>
        <authorList>
            <person name="Fineran P.C."/>
            <person name="Iglesias Cans M.C."/>
            <person name="Ramsay J.P."/>
            <person name="Wilf N.M."/>
            <person name="Cossyleon D."/>
            <person name="McNeil M.B."/>
            <person name="Williamson N.R."/>
            <person name="Monson R.E."/>
            <person name="Becher S.A."/>
            <person name="Stanton J.A."/>
            <person name="Brugger K."/>
            <person name="Brown S.D."/>
            <person name="Salmond G.P."/>
        </authorList>
    </citation>
    <scope>NUCLEOTIDE SEQUENCE [LARGE SCALE GENOMIC DNA]</scope>
    <source>
        <strain evidence="3">ATCC 39006</strain>
        <strain evidence="4">ATCC 39006 / SC 11482</strain>
    </source>
</reference>
<sequence length="133" mass="15147">MDHPVKKLIQNADIAITAEDFDTLMTFYSDDAVLIIKPELQAVGKQQIKKAFIAIAEYFNHSIEVSQGDMMVIESGDTALVIMETMLKTQDIHGIQNDITRKATYVFRKYDDEKWLCVIDNSYGTDLLTNTHE</sequence>
<dbReference type="Proteomes" id="UP000017700">
    <property type="component" value="Chromosome"/>
</dbReference>
<accession>A0A2I5T8W7</accession>
<reference evidence="3" key="4">
    <citation type="submission" date="2017-11" db="EMBL/GenBank/DDBJ databases">
        <title>Complete genome sequence of Serratia sp. ATCC 39006.</title>
        <authorList>
            <person name="Hampton H.G."/>
            <person name="Jackson S.A."/>
            <person name="Jauregui R."/>
            <person name="Poulter G.T.M."/>
            <person name="Salmond G.P.C."/>
            <person name="Fineran P.C."/>
        </authorList>
    </citation>
    <scope>NUCLEOTIDE SEQUENCE</scope>
    <source>
        <strain evidence="3">ATCC 39006</strain>
    </source>
</reference>